<dbReference type="InterPro" id="IPR008271">
    <property type="entry name" value="Ser/Thr_kinase_AS"/>
</dbReference>
<comment type="catalytic activity">
    <reaction evidence="8">
        <text>L-seryl-[protein] + ATP = O-phospho-L-seryl-[protein] + ADP + H(+)</text>
        <dbReference type="Rhea" id="RHEA:17989"/>
        <dbReference type="Rhea" id="RHEA-COMP:9863"/>
        <dbReference type="Rhea" id="RHEA-COMP:11604"/>
        <dbReference type="ChEBI" id="CHEBI:15378"/>
        <dbReference type="ChEBI" id="CHEBI:29999"/>
        <dbReference type="ChEBI" id="CHEBI:30616"/>
        <dbReference type="ChEBI" id="CHEBI:83421"/>
        <dbReference type="ChEBI" id="CHEBI:456216"/>
        <dbReference type="EC" id="2.7.11.1"/>
    </reaction>
</comment>
<dbReference type="GO" id="GO:0007165">
    <property type="term" value="P:signal transduction"/>
    <property type="evidence" value="ECO:0000318"/>
    <property type="project" value="GO_Central"/>
</dbReference>
<dbReference type="STRING" id="5888.A0C3L6"/>
<evidence type="ECO:0000256" key="9">
    <source>
        <dbReference type="PROSITE-ProRule" id="PRU10141"/>
    </source>
</evidence>
<feature type="compositionally biased region" description="Low complexity" evidence="10">
    <location>
        <begin position="8"/>
        <end position="18"/>
    </location>
</feature>
<gene>
    <name evidence="12" type="ORF">GSPATT00034862001</name>
</gene>
<feature type="region of interest" description="Disordered" evidence="10">
    <location>
        <begin position="689"/>
        <end position="710"/>
    </location>
</feature>
<feature type="region of interest" description="Disordered" evidence="10">
    <location>
        <begin position="1"/>
        <end position="26"/>
    </location>
</feature>
<keyword evidence="5" id="KW-0418">Kinase</keyword>
<evidence type="ECO:0000256" key="10">
    <source>
        <dbReference type="SAM" id="MobiDB-lite"/>
    </source>
</evidence>
<accession>A0C3L6</accession>
<dbReference type="PANTHER" id="PTHR43895">
    <property type="entry name" value="CALCIUM/CALMODULIN-DEPENDENT PROTEIN KINASE KINASE-RELATED"/>
    <property type="match status" value="1"/>
</dbReference>
<evidence type="ECO:0000256" key="4">
    <source>
        <dbReference type="ARBA" id="ARBA00022741"/>
    </source>
</evidence>
<keyword evidence="6 9" id="KW-0067">ATP-binding</keyword>
<keyword evidence="3" id="KW-0808">Transferase</keyword>
<reference evidence="12 13" key="1">
    <citation type="journal article" date="2006" name="Nature">
        <title>Global trends of whole-genome duplications revealed by the ciliate Paramecium tetraurelia.</title>
        <authorList>
            <consortium name="Genoscope"/>
            <person name="Aury J.-M."/>
            <person name="Jaillon O."/>
            <person name="Duret L."/>
            <person name="Noel B."/>
            <person name="Jubin C."/>
            <person name="Porcel B.M."/>
            <person name="Segurens B."/>
            <person name="Daubin V."/>
            <person name="Anthouard V."/>
            <person name="Aiach N."/>
            <person name="Arnaiz O."/>
            <person name="Billaut A."/>
            <person name="Beisson J."/>
            <person name="Blanc I."/>
            <person name="Bouhouche K."/>
            <person name="Camara F."/>
            <person name="Duharcourt S."/>
            <person name="Guigo R."/>
            <person name="Gogendeau D."/>
            <person name="Katinka M."/>
            <person name="Keller A.-M."/>
            <person name="Kissmehl R."/>
            <person name="Klotz C."/>
            <person name="Koll F."/>
            <person name="Le Moue A."/>
            <person name="Lepere C."/>
            <person name="Malinsky S."/>
            <person name="Nowacki M."/>
            <person name="Nowak J.K."/>
            <person name="Plattner H."/>
            <person name="Poulain J."/>
            <person name="Ruiz F."/>
            <person name="Serrano V."/>
            <person name="Zagulski M."/>
            <person name="Dessen P."/>
            <person name="Betermier M."/>
            <person name="Weissenbach J."/>
            <person name="Scarpelli C."/>
            <person name="Schachter V."/>
            <person name="Sperling L."/>
            <person name="Meyer E."/>
            <person name="Cohen J."/>
            <person name="Wincker P."/>
        </authorList>
    </citation>
    <scope>NUCLEOTIDE SEQUENCE [LARGE SCALE GENOMIC DNA]</scope>
    <source>
        <strain evidence="12 13">Stock d4-2</strain>
    </source>
</reference>
<dbReference type="Pfam" id="PF04938">
    <property type="entry name" value="SIP1"/>
    <property type="match status" value="1"/>
</dbReference>
<dbReference type="FunFam" id="3.30.200.20:FF:000042">
    <property type="entry name" value="Aurora kinase A"/>
    <property type="match status" value="1"/>
</dbReference>
<dbReference type="InterPro" id="IPR017441">
    <property type="entry name" value="Protein_kinase_ATP_BS"/>
</dbReference>
<evidence type="ECO:0000313" key="12">
    <source>
        <dbReference type="EMBL" id="CAK65383.1"/>
    </source>
</evidence>
<dbReference type="EC" id="2.7.11.1" evidence="1"/>
<evidence type="ECO:0000256" key="7">
    <source>
        <dbReference type="ARBA" id="ARBA00047899"/>
    </source>
</evidence>
<dbReference type="PROSITE" id="PS00108">
    <property type="entry name" value="PROTEIN_KINASE_ST"/>
    <property type="match status" value="1"/>
</dbReference>
<evidence type="ECO:0000256" key="2">
    <source>
        <dbReference type="ARBA" id="ARBA00022527"/>
    </source>
</evidence>
<dbReference type="RefSeq" id="XP_001432780.1">
    <property type="nucleotide sequence ID" value="XM_001432743.1"/>
</dbReference>
<dbReference type="PROSITE" id="PS50011">
    <property type="entry name" value="PROTEIN_KINASE_DOM"/>
    <property type="match status" value="1"/>
</dbReference>
<dbReference type="OrthoDB" id="4062651at2759"/>
<dbReference type="KEGG" id="ptm:GSPATT00034862001"/>
<feature type="compositionally biased region" description="Polar residues" evidence="10">
    <location>
        <begin position="689"/>
        <end position="704"/>
    </location>
</feature>
<evidence type="ECO:0000256" key="8">
    <source>
        <dbReference type="ARBA" id="ARBA00048679"/>
    </source>
</evidence>
<dbReference type="HOGENOM" id="CLU_000288_177_0_1"/>
<evidence type="ECO:0000256" key="3">
    <source>
        <dbReference type="ARBA" id="ARBA00022679"/>
    </source>
</evidence>
<dbReference type="Gene3D" id="1.20.58.1070">
    <property type="match status" value="1"/>
</dbReference>
<evidence type="ECO:0000256" key="1">
    <source>
        <dbReference type="ARBA" id="ARBA00012513"/>
    </source>
</evidence>
<evidence type="ECO:0000259" key="11">
    <source>
        <dbReference type="PROSITE" id="PS50011"/>
    </source>
</evidence>
<dbReference type="SMART" id="SM00220">
    <property type="entry name" value="S_TKc"/>
    <property type="match status" value="1"/>
</dbReference>
<dbReference type="InterPro" id="IPR035426">
    <property type="entry name" value="Gemin2/Brr1"/>
</dbReference>
<dbReference type="InterPro" id="IPR000719">
    <property type="entry name" value="Prot_kinase_dom"/>
</dbReference>
<keyword evidence="2" id="KW-0723">Serine/threonine-protein kinase</keyword>
<organism evidence="12 13">
    <name type="scientific">Paramecium tetraurelia</name>
    <dbReference type="NCBI Taxonomy" id="5888"/>
    <lineage>
        <taxon>Eukaryota</taxon>
        <taxon>Sar</taxon>
        <taxon>Alveolata</taxon>
        <taxon>Ciliophora</taxon>
        <taxon>Intramacronucleata</taxon>
        <taxon>Oligohymenophorea</taxon>
        <taxon>Peniculida</taxon>
        <taxon>Parameciidae</taxon>
        <taxon>Paramecium</taxon>
    </lineage>
</organism>
<dbReference type="eggNOG" id="KOG0032">
    <property type="taxonomic scope" value="Eukaryota"/>
</dbReference>
<feature type="domain" description="Protein kinase" evidence="11">
    <location>
        <begin position="338"/>
        <end position="599"/>
    </location>
</feature>
<dbReference type="PROSITE" id="PS00107">
    <property type="entry name" value="PROTEIN_KINASE_ATP"/>
    <property type="match status" value="1"/>
</dbReference>
<dbReference type="Gene3D" id="3.30.200.20">
    <property type="entry name" value="Phosphorylase Kinase, domain 1"/>
    <property type="match status" value="1"/>
</dbReference>
<protein>
    <recommendedName>
        <fullName evidence="1">non-specific serine/threonine protein kinase</fullName>
        <ecNumber evidence="1">2.7.11.1</ecNumber>
    </recommendedName>
</protein>
<dbReference type="EMBL" id="CT868038">
    <property type="protein sequence ID" value="CAK65383.1"/>
    <property type="molecule type" value="Genomic_DNA"/>
</dbReference>
<dbReference type="GO" id="GO:0005524">
    <property type="term" value="F:ATP binding"/>
    <property type="evidence" value="ECO:0007669"/>
    <property type="project" value="UniProtKB-UniRule"/>
</dbReference>
<evidence type="ECO:0000256" key="5">
    <source>
        <dbReference type="ARBA" id="ARBA00022777"/>
    </source>
</evidence>
<dbReference type="Gene3D" id="1.10.510.10">
    <property type="entry name" value="Transferase(Phosphotransferase) domain 1"/>
    <property type="match status" value="1"/>
</dbReference>
<evidence type="ECO:0000313" key="13">
    <source>
        <dbReference type="Proteomes" id="UP000000600"/>
    </source>
</evidence>
<keyword evidence="13" id="KW-1185">Reference proteome</keyword>
<dbReference type="Proteomes" id="UP000000600">
    <property type="component" value="Unassembled WGS sequence"/>
</dbReference>
<dbReference type="PANTHER" id="PTHR43895:SF32">
    <property type="entry name" value="SERINE_THREONINE-PROTEIN KINASE CHK1"/>
    <property type="match status" value="1"/>
</dbReference>
<dbReference type="FunFam" id="1.10.510.10:FF:000945">
    <property type="entry name" value="Uncharacterized protein"/>
    <property type="match status" value="1"/>
</dbReference>
<dbReference type="GO" id="GO:0000387">
    <property type="term" value="P:spliceosomal snRNP assembly"/>
    <property type="evidence" value="ECO:0007669"/>
    <property type="project" value="InterPro"/>
</dbReference>
<dbReference type="GO" id="GO:0004674">
    <property type="term" value="F:protein serine/threonine kinase activity"/>
    <property type="evidence" value="ECO:0000318"/>
    <property type="project" value="GO_Central"/>
</dbReference>
<proteinExistence type="predicted"/>
<dbReference type="GeneID" id="5018565"/>
<dbReference type="InterPro" id="IPR011009">
    <property type="entry name" value="Kinase-like_dom_sf"/>
</dbReference>
<dbReference type="SUPFAM" id="SSF56112">
    <property type="entry name" value="Protein kinase-like (PK-like)"/>
    <property type="match status" value="1"/>
</dbReference>
<dbReference type="AlphaFoldDB" id="A0C3L6"/>
<evidence type="ECO:0000256" key="6">
    <source>
        <dbReference type="ARBA" id="ARBA00022840"/>
    </source>
</evidence>
<dbReference type="OMA" id="YQKKQMS"/>
<sequence length="771" mass="89611">MSEEFMSQDDSLSSSSDQPVFDIDQMSVNSDNQKAIQYLQKVREEAKQAPKCTYFEEGEDFQFKQTDPKYLIQPKGVKLNGKWAMNSLWQKDVVEQYYSFKKNIEQFRQLDQNSYQLLNYNEEEEEKIKSCLKKKCSFKELSKDIAPTLFTFHILDYHTASKIIKWLSLTQKCNYNQCMWIYCALTQLEDPLSSALELLFRRKWYDNKNMLTDFSSFFNNFELVHKIKHIWSKFQPSCYQNDQIIFESVCQKISRKKKQLKPISIQLGQEQMYLFKNNNPHGMLQLTVVIMITHKTDFGMTIRLTRNGQYVDIIASDATTLKQILQCKCLQTAFHEEFSVSKMIGKGSFAKVYLASKKSSGVQYAIKAFNKEFMLEQFKGMESLENEIRVMRRLNQESLVHLHEVYETQNSIYFVLDLIQGGELLTRAQTNPFSTESLQKLMYNFLKALAHIHSRKCIHRDLKPENLLLKTKESSTDIVIADFGLATFLNEQIIFKRCGTPGFVAPEILYYKEDDPFYDDKCDIFSAGVIFYILLTGKQPFQGTDYKAILRSNKNCEINYNVKQIQSSSQKLQDLLRKMLFQNPKDRPSAEICLQHPYFKELFNKKDLIEIKENLLEYEHENKNRLQKKGSFDSQVGSMELITRSPVLNGHIDTVGSLSLGSPLDSSSRLEKPQQQQSKFSQFCQNMKNVQQDSNSSSQASPINKKNDSQDLHKFALKNSYQKKQMSKDDDCINDEAAQLEDAIKKLNSQTPKIGLFKKSSSYKVPKTTQE</sequence>
<keyword evidence="4 9" id="KW-0547">Nucleotide-binding</keyword>
<name>A0C3L6_PARTE</name>
<comment type="catalytic activity">
    <reaction evidence="7">
        <text>L-threonyl-[protein] + ATP = O-phospho-L-threonyl-[protein] + ADP + H(+)</text>
        <dbReference type="Rhea" id="RHEA:46608"/>
        <dbReference type="Rhea" id="RHEA-COMP:11060"/>
        <dbReference type="Rhea" id="RHEA-COMP:11605"/>
        <dbReference type="ChEBI" id="CHEBI:15378"/>
        <dbReference type="ChEBI" id="CHEBI:30013"/>
        <dbReference type="ChEBI" id="CHEBI:30616"/>
        <dbReference type="ChEBI" id="CHEBI:61977"/>
        <dbReference type="ChEBI" id="CHEBI:456216"/>
        <dbReference type="EC" id="2.7.11.1"/>
    </reaction>
</comment>
<dbReference type="InParanoid" id="A0C3L6"/>
<dbReference type="Pfam" id="PF00069">
    <property type="entry name" value="Pkinase"/>
    <property type="match status" value="1"/>
</dbReference>
<feature type="binding site" evidence="9">
    <location>
        <position position="367"/>
    </location>
    <ligand>
        <name>ATP</name>
        <dbReference type="ChEBI" id="CHEBI:30616"/>
    </ligand>
</feature>